<dbReference type="PANTHER" id="PTHR43284:SF1">
    <property type="entry name" value="ASPARAGINE SYNTHETASE"/>
    <property type="match status" value="1"/>
</dbReference>
<sequence>MPGFLCSTNSKIDLFHDQRQLVSKSIDRDDLFVQQYTINKFLQDKIIYGDANCVFLIEGVVFNYNVLLKEYKTADKIELIKEMYGKEGDAFCNKFRGSFSGLFYDINAKKLIVFTDHIGDKPIFYAENGGDLYVGSEIKFVTHMLRQIGASIRLNETAAYSSLTFGYMIEEMTYVDNVNRLLGGNYLVFQHGELNVHTYFQFEYKPNRQLSKKEIIDRLDQLFTASVQSQVEKNSEYGYQDWTSLSAGLDSRMTTYALERIVGKEFYSYTYSPIGFADHKTSGDIVDQLRYGHYVHMANYSGSLLKKIDESIYQNEGLYMYFGAAVLKDFFEILNQTNIGIIHTGQIGDVIIGTFANQDDNTIHTLKGYDLHSKRLAQSFYAKYDIDGLLKKYKGRELFSFYNRGFNGVNSGANPVLQNFTETYSPFCNVEFVSFCFTIPYELRRNKMLYDQWIVTKYPKAARFRHNGVRLIAKPNLNKIIITINKVQRKLKKLFFDNASAINSVTPINIWSLNPSAAKAMDDYFNSHIHTMTGYPQLKDDMIELYKNGNPLERNQVLTLLGVYSLLIQK</sequence>
<dbReference type="Gene3D" id="3.60.20.10">
    <property type="entry name" value="Glutamine Phosphoribosylpyrophosphate, subunit 1, domain 1"/>
    <property type="match status" value="1"/>
</dbReference>
<evidence type="ECO:0000256" key="1">
    <source>
        <dbReference type="ARBA" id="ARBA00005187"/>
    </source>
</evidence>
<protein>
    <recommendedName>
        <fullName evidence="2">asparagine synthase (glutamine-hydrolyzing)</fullName>
        <ecNumber evidence="2">6.3.5.4</ecNumber>
    </recommendedName>
</protein>
<evidence type="ECO:0000256" key="3">
    <source>
        <dbReference type="ARBA" id="ARBA00048741"/>
    </source>
</evidence>
<gene>
    <name evidence="5" type="ORF">SAMN05192582_100512</name>
</gene>
<dbReference type="InterPro" id="IPR051786">
    <property type="entry name" value="ASN_synthetase/amidase"/>
</dbReference>
<dbReference type="RefSeq" id="WP_074636000.1">
    <property type="nucleotide sequence ID" value="NZ_FNDO01000005.1"/>
</dbReference>
<dbReference type="EC" id="6.3.5.4" evidence="2"/>
<proteinExistence type="predicted"/>
<dbReference type="Gene3D" id="3.40.50.620">
    <property type="entry name" value="HUPs"/>
    <property type="match status" value="1"/>
</dbReference>
<evidence type="ECO:0000313" key="5">
    <source>
        <dbReference type="EMBL" id="SDH37622.1"/>
    </source>
</evidence>
<dbReference type="Proteomes" id="UP000181870">
    <property type="component" value="Unassembled WGS sequence"/>
</dbReference>
<reference evidence="5 6" key="1">
    <citation type="submission" date="2016-10" db="EMBL/GenBank/DDBJ databases">
        <authorList>
            <person name="de Groot N.N."/>
        </authorList>
    </citation>
    <scope>NUCLEOTIDE SEQUENCE [LARGE SCALE GENOMIC DNA]</scope>
    <source>
        <strain evidence="5 6">NLAE-zl-C57</strain>
    </source>
</reference>
<dbReference type="InterPro" id="IPR017932">
    <property type="entry name" value="GATase_2_dom"/>
</dbReference>
<dbReference type="GO" id="GO:0004066">
    <property type="term" value="F:asparagine synthase (glutamine-hydrolyzing) activity"/>
    <property type="evidence" value="ECO:0007669"/>
    <property type="project" value="UniProtKB-EC"/>
</dbReference>
<name>A0A1G8BWS7_BACOV</name>
<comment type="pathway">
    <text evidence="1">Amino-acid biosynthesis; L-asparagine biosynthesis; L-asparagine from L-aspartate (L-Gln route): step 1/1.</text>
</comment>
<dbReference type="Pfam" id="PF13537">
    <property type="entry name" value="GATase_7"/>
    <property type="match status" value="1"/>
</dbReference>
<feature type="domain" description="Glutamine amidotransferase type-2" evidence="4">
    <location>
        <begin position="49"/>
        <end position="141"/>
    </location>
</feature>
<dbReference type="SUPFAM" id="SSF52402">
    <property type="entry name" value="Adenine nucleotide alpha hydrolases-like"/>
    <property type="match status" value="1"/>
</dbReference>
<evidence type="ECO:0000256" key="2">
    <source>
        <dbReference type="ARBA" id="ARBA00012737"/>
    </source>
</evidence>
<dbReference type="PANTHER" id="PTHR43284">
    <property type="entry name" value="ASPARAGINE SYNTHETASE (GLUTAMINE-HYDROLYZING)"/>
    <property type="match status" value="1"/>
</dbReference>
<evidence type="ECO:0000313" key="6">
    <source>
        <dbReference type="Proteomes" id="UP000181870"/>
    </source>
</evidence>
<dbReference type="SUPFAM" id="SSF56235">
    <property type="entry name" value="N-terminal nucleophile aminohydrolases (Ntn hydrolases)"/>
    <property type="match status" value="1"/>
</dbReference>
<comment type="catalytic activity">
    <reaction evidence="3">
        <text>L-aspartate + L-glutamine + ATP + H2O = L-asparagine + L-glutamate + AMP + diphosphate + H(+)</text>
        <dbReference type="Rhea" id="RHEA:12228"/>
        <dbReference type="ChEBI" id="CHEBI:15377"/>
        <dbReference type="ChEBI" id="CHEBI:15378"/>
        <dbReference type="ChEBI" id="CHEBI:29985"/>
        <dbReference type="ChEBI" id="CHEBI:29991"/>
        <dbReference type="ChEBI" id="CHEBI:30616"/>
        <dbReference type="ChEBI" id="CHEBI:33019"/>
        <dbReference type="ChEBI" id="CHEBI:58048"/>
        <dbReference type="ChEBI" id="CHEBI:58359"/>
        <dbReference type="ChEBI" id="CHEBI:456215"/>
        <dbReference type="EC" id="6.3.5.4"/>
    </reaction>
</comment>
<dbReference type="EMBL" id="FNDO01000005">
    <property type="protein sequence ID" value="SDH37622.1"/>
    <property type="molecule type" value="Genomic_DNA"/>
</dbReference>
<organism evidence="5 6">
    <name type="scientific">Bacteroides ovatus</name>
    <dbReference type="NCBI Taxonomy" id="28116"/>
    <lineage>
        <taxon>Bacteria</taxon>
        <taxon>Pseudomonadati</taxon>
        <taxon>Bacteroidota</taxon>
        <taxon>Bacteroidia</taxon>
        <taxon>Bacteroidales</taxon>
        <taxon>Bacteroidaceae</taxon>
        <taxon>Bacteroides</taxon>
    </lineage>
</organism>
<dbReference type="AlphaFoldDB" id="A0A1G8BWS7"/>
<accession>A0A1G8BWS7</accession>
<dbReference type="InterPro" id="IPR014729">
    <property type="entry name" value="Rossmann-like_a/b/a_fold"/>
</dbReference>
<evidence type="ECO:0000259" key="4">
    <source>
        <dbReference type="Pfam" id="PF13537"/>
    </source>
</evidence>
<dbReference type="InterPro" id="IPR029055">
    <property type="entry name" value="Ntn_hydrolases_N"/>
</dbReference>